<name>A0A4D4L8C1_STRVO</name>
<reference evidence="1 2" key="1">
    <citation type="journal article" date="2020" name="Int. J. Syst. Evol. Microbiol.">
        <title>Reclassification of Streptomyces castelarensis and Streptomyces sporoclivatus as later heterotypic synonyms of Streptomyces antimycoticus.</title>
        <authorList>
            <person name="Komaki H."/>
            <person name="Tamura T."/>
        </authorList>
    </citation>
    <scope>NUCLEOTIDE SEQUENCE [LARGE SCALE GENOMIC DNA]</scope>
    <source>
        <strain evidence="1 2">NBRC 13459</strain>
    </source>
</reference>
<sequence length="95" mass="10020">MDGGADPAQFVRNGAVVGLQADPRPVGLDPQRLVRQHPDRRAARLGEGGKALTRQEEVPAVRGLADDGVLGASVMLPAGRWTTAYSSVRSAMSTR</sequence>
<accession>A0A4D4L8C1</accession>
<organism evidence="1 2">
    <name type="scientific">Streptomyces violaceusniger</name>
    <dbReference type="NCBI Taxonomy" id="68280"/>
    <lineage>
        <taxon>Bacteria</taxon>
        <taxon>Bacillati</taxon>
        <taxon>Actinomycetota</taxon>
        <taxon>Actinomycetes</taxon>
        <taxon>Kitasatosporales</taxon>
        <taxon>Streptomycetaceae</taxon>
        <taxon>Streptomyces</taxon>
        <taxon>Streptomyces violaceusniger group</taxon>
    </lineage>
</organism>
<dbReference type="AlphaFoldDB" id="A0A4D4L8C1"/>
<evidence type="ECO:0000313" key="1">
    <source>
        <dbReference type="EMBL" id="GDY55436.1"/>
    </source>
</evidence>
<protein>
    <submittedName>
        <fullName evidence="1">Uncharacterized protein</fullName>
    </submittedName>
</protein>
<dbReference type="Proteomes" id="UP000301309">
    <property type="component" value="Unassembled WGS sequence"/>
</dbReference>
<comment type="caution">
    <text evidence="1">The sequence shown here is derived from an EMBL/GenBank/DDBJ whole genome shotgun (WGS) entry which is preliminary data.</text>
</comment>
<keyword evidence="2" id="KW-1185">Reference proteome</keyword>
<evidence type="ECO:0000313" key="2">
    <source>
        <dbReference type="Proteomes" id="UP000301309"/>
    </source>
</evidence>
<dbReference type="EMBL" id="BJHW01000001">
    <property type="protein sequence ID" value="GDY55436.1"/>
    <property type="molecule type" value="Genomic_DNA"/>
</dbReference>
<proteinExistence type="predicted"/>
<gene>
    <name evidence="1" type="ORF">SVIO_060590</name>
</gene>